<dbReference type="EMBL" id="KL648610">
    <property type="protein sequence ID" value="KEY67573.1"/>
    <property type="molecule type" value="Genomic_DNA"/>
</dbReference>
<feature type="compositionally biased region" description="Basic and acidic residues" evidence="1">
    <location>
        <begin position="523"/>
        <end position="532"/>
    </location>
</feature>
<evidence type="ECO:0000256" key="1">
    <source>
        <dbReference type="SAM" id="MobiDB-lite"/>
    </source>
</evidence>
<dbReference type="PANTHER" id="PTHR42081:SF2">
    <property type="entry name" value="NIPPED-B-LIKE PROTEIN B"/>
    <property type="match status" value="1"/>
</dbReference>
<keyword evidence="4" id="KW-1185">Reference proteome</keyword>
<dbReference type="InterPro" id="IPR058348">
    <property type="entry name" value="DUF8035"/>
</dbReference>
<evidence type="ECO:0000313" key="4">
    <source>
        <dbReference type="Proteomes" id="UP000028045"/>
    </source>
</evidence>
<feature type="domain" description="DUF8035" evidence="2">
    <location>
        <begin position="424"/>
        <end position="478"/>
    </location>
</feature>
<dbReference type="OrthoDB" id="5226662at2759"/>
<organism evidence="3 4">
    <name type="scientific">Stachybotrys chartarum (strain CBS 109288 / IBT 7711)</name>
    <name type="common">Toxic black mold</name>
    <name type="synonym">Stilbospora chartarum</name>
    <dbReference type="NCBI Taxonomy" id="1280523"/>
    <lineage>
        <taxon>Eukaryota</taxon>
        <taxon>Fungi</taxon>
        <taxon>Dikarya</taxon>
        <taxon>Ascomycota</taxon>
        <taxon>Pezizomycotina</taxon>
        <taxon>Sordariomycetes</taxon>
        <taxon>Hypocreomycetidae</taxon>
        <taxon>Hypocreales</taxon>
        <taxon>Stachybotryaceae</taxon>
        <taxon>Stachybotrys</taxon>
    </lineage>
</organism>
<feature type="compositionally biased region" description="Basic and acidic residues" evidence="1">
    <location>
        <begin position="602"/>
        <end position="650"/>
    </location>
</feature>
<gene>
    <name evidence="3" type="ORF">S7711_08970</name>
</gene>
<feature type="region of interest" description="Disordered" evidence="1">
    <location>
        <begin position="263"/>
        <end position="305"/>
    </location>
</feature>
<protein>
    <recommendedName>
        <fullName evidence="2">DUF8035 domain-containing protein</fullName>
    </recommendedName>
</protein>
<accession>A0A084AQJ4</accession>
<feature type="region of interest" description="Disordered" evidence="1">
    <location>
        <begin position="378"/>
        <end position="405"/>
    </location>
</feature>
<reference evidence="3 4" key="1">
    <citation type="journal article" date="2014" name="BMC Genomics">
        <title>Comparative genome sequencing reveals chemotype-specific gene clusters in the toxigenic black mold Stachybotrys.</title>
        <authorList>
            <person name="Semeiks J."/>
            <person name="Borek D."/>
            <person name="Otwinowski Z."/>
            <person name="Grishin N.V."/>
        </authorList>
    </citation>
    <scope>NUCLEOTIDE SEQUENCE [LARGE SCALE GENOMIC DNA]</scope>
    <source>
        <strain evidence="4">CBS 109288 / IBT 7711</strain>
    </source>
</reference>
<feature type="compositionally biased region" description="Basic and acidic residues" evidence="1">
    <location>
        <begin position="476"/>
        <end position="504"/>
    </location>
</feature>
<sequence length="683" mass="76790">MSGDSTVEQIDAVDSFARALYQRAKQISSLQSFADVAATLRQLHVALRHLRVEATDPDSLLYATESSVYARQLRPIVEDCGFSLQQLEAILNKYGETPRADDDGLEDRIAVIRAKLVNERTNVEMFLDTVQLRNPATSPATVFDPSNSSTSLEDIKDKVDKVANRVFSRPSSGEPDAEDGLWQEFKTELEKEGFSPQVLRKHKDVLRAYIRELGAMSSMNGGATPTVRGLLEYESRHSPSPKEMFVGDNEKCLAGMKDERRMPDHAPRQHHYEDEQPQPQNAHPNYVVGQPPYEHHSMSSEDMGSEASDSLALVSTRDLMAMDNLNSSMAALHVQPGTSHYSLSPSMNQKYLGSPRMGAWSGFEDQGLSTSANAQVLGTSPRTVPYPTTHMNTGDPPPPYGTSPGQRLAARLAPDRYGNEIPLDAHWTRIKRTLISSEVLERAGVRYEARPDYVAILGRLSREEIAEYARQSADCRAAREKRDARPRSSEPKYRREREDSKSSRDDDDNESILWDSSDSTDAFDDKTSDKGTKTYPYIVSPPDKKKASPSSTVQPKPILKNKNENHVRFDPEPREVEGKSPKSLKDRDDRDRRRESHRRQRDHRDHESSGRYRDGERRSSERERHGSDRHGDYHRRDYRDRKGDHKEERHSKKKAWGETLGAVGIGGAAVSLISVLAEAASGI</sequence>
<feature type="compositionally biased region" description="Basic and acidic residues" evidence="1">
    <location>
        <begin position="263"/>
        <end position="274"/>
    </location>
</feature>
<dbReference type="HOGENOM" id="CLU_013057_0_0_1"/>
<dbReference type="PANTHER" id="PTHR42081">
    <property type="entry name" value="ZINC FINGER PROTEIN DHHC DOMAIN CONTAINING PROTEIN"/>
    <property type="match status" value="1"/>
</dbReference>
<evidence type="ECO:0000259" key="2">
    <source>
        <dbReference type="Pfam" id="PF26118"/>
    </source>
</evidence>
<feature type="region of interest" description="Disordered" evidence="1">
    <location>
        <begin position="471"/>
        <end position="654"/>
    </location>
</feature>
<feature type="compositionally biased region" description="Basic and acidic residues" evidence="1">
    <location>
        <begin position="561"/>
        <end position="594"/>
    </location>
</feature>
<proteinExistence type="predicted"/>
<dbReference type="Proteomes" id="UP000028045">
    <property type="component" value="Unassembled WGS sequence"/>
</dbReference>
<name>A0A084AQJ4_STACB</name>
<dbReference type="Pfam" id="PF26118">
    <property type="entry name" value="DUF8035"/>
    <property type="match status" value="1"/>
</dbReference>
<evidence type="ECO:0000313" key="3">
    <source>
        <dbReference type="EMBL" id="KEY67573.1"/>
    </source>
</evidence>
<dbReference type="AlphaFoldDB" id="A0A084AQJ4"/>